<dbReference type="InterPro" id="IPR036704">
    <property type="entry name" value="RraA/RraA-like_sf"/>
</dbReference>
<dbReference type="GO" id="GO:0008168">
    <property type="term" value="F:methyltransferase activity"/>
    <property type="evidence" value="ECO:0007669"/>
    <property type="project" value="UniProtKB-KW"/>
</dbReference>
<reference evidence="6" key="1">
    <citation type="submission" date="2006-06" db="EMBL/GenBank/DDBJ databases">
        <title>Complete sequence of chromosome of Chelativorans sp. BNC1.</title>
        <authorList>
            <consortium name="US DOE Joint Genome Institute"/>
            <person name="Copeland A."/>
            <person name="Lucas S."/>
            <person name="Lapidus A."/>
            <person name="Barry K."/>
            <person name="Detter J.C."/>
            <person name="Glavina del Rio T."/>
            <person name="Hammon N."/>
            <person name="Israni S."/>
            <person name="Dalin E."/>
            <person name="Tice H."/>
            <person name="Pitluck S."/>
            <person name="Chertkov O."/>
            <person name="Brettin T."/>
            <person name="Bruce D."/>
            <person name="Han C."/>
            <person name="Tapia R."/>
            <person name="Gilna P."/>
            <person name="Schmutz J."/>
            <person name="Larimer F."/>
            <person name="Land M."/>
            <person name="Hauser L."/>
            <person name="Kyrpides N."/>
            <person name="Mikhailova N."/>
            <person name="Richardson P."/>
        </authorList>
    </citation>
    <scope>NUCLEOTIDE SEQUENCE</scope>
    <source>
        <strain evidence="6">BNC1</strain>
    </source>
</reference>
<feature type="binding site" evidence="5">
    <location>
        <position position="145"/>
    </location>
    <ligand>
        <name>substrate</name>
    </ligand>
</feature>
<dbReference type="EMBL" id="CP000390">
    <property type="protein sequence ID" value="ABG62460.1"/>
    <property type="molecule type" value="Genomic_DNA"/>
</dbReference>
<dbReference type="KEGG" id="mes:Meso_1063"/>
<dbReference type="PANTHER" id="PTHR33254">
    <property type="entry name" value="4-HYDROXY-4-METHYL-2-OXOGLUTARATE ALDOLASE 3-RELATED"/>
    <property type="match status" value="1"/>
</dbReference>
<comment type="cofactor">
    <cofactor evidence="1">
        <name>a divalent metal cation</name>
        <dbReference type="ChEBI" id="CHEBI:60240"/>
    </cofactor>
</comment>
<accession>Q11JG5</accession>
<dbReference type="Gene3D" id="3.50.30.40">
    <property type="entry name" value="Ribonuclease E inhibitor RraA/RraA-like"/>
    <property type="match status" value="1"/>
</dbReference>
<dbReference type="CDD" id="cd16841">
    <property type="entry name" value="RraA_family"/>
    <property type="match status" value="1"/>
</dbReference>
<dbReference type="GO" id="GO:0046872">
    <property type="term" value="F:metal ion binding"/>
    <property type="evidence" value="ECO:0007669"/>
    <property type="project" value="UniProtKB-KW"/>
</dbReference>
<evidence type="ECO:0000256" key="1">
    <source>
        <dbReference type="ARBA" id="ARBA00001968"/>
    </source>
</evidence>
<dbReference type="SUPFAM" id="SSF89562">
    <property type="entry name" value="RraA-like"/>
    <property type="match status" value="1"/>
</dbReference>
<dbReference type="Pfam" id="PF03737">
    <property type="entry name" value="RraA-like"/>
    <property type="match status" value="1"/>
</dbReference>
<evidence type="ECO:0000256" key="2">
    <source>
        <dbReference type="ARBA" id="ARBA00016549"/>
    </source>
</evidence>
<dbReference type="PANTHER" id="PTHR33254:SF4">
    <property type="entry name" value="4-HYDROXY-4-METHYL-2-OXOGLUTARATE ALDOLASE 3-RELATED"/>
    <property type="match status" value="1"/>
</dbReference>
<keyword evidence="5" id="KW-0479">Metal-binding</keyword>
<dbReference type="HOGENOM" id="CLU_072626_3_0_5"/>
<evidence type="ECO:0000256" key="4">
    <source>
        <dbReference type="ARBA" id="ARBA00030169"/>
    </source>
</evidence>
<sequence length="254" mass="26618">MSDRRLTGKIHPSGIGAIELPKVPADILEGFRALGADASSVVSDAMDEMGVAKAIGASVLRPIYAPAAIVGRALTLRNVVQEDSPYKGASEKISRLAEIEAHNLAEPGDVLVIEGVHGVSNIGGISAAIGKRQGEIGAIVDGGVRDVGDCRSLGYPMWSRDVTPLTGKWRIQTVQINFPVQIAGVQVTPGDIVIADETGICFIPPDKAAAVLKRCQEIMAAEASRHKDISAGVPVPDLANRAGAFTMPTQDKQK</sequence>
<keyword evidence="5" id="KW-0460">Magnesium</keyword>
<comment type="cofactor">
    <cofactor evidence="5">
        <name>Mg(2+)</name>
        <dbReference type="ChEBI" id="CHEBI:18420"/>
    </cofactor>
</comment>
<evidence type="ECO:0000313" key="6">
    <source>
        <dbReference type="EMBL" id="ABG62460.1"/>
    </source>
</evidence>
<keyword evidence="6" id="KW-0808">Transferase</keyword>
<name>Q11JG5_CHESB</name>
<proteinExistence type="predicted"/>
<dbReference type="GO" id="GO:0032259">
    <property type="term" value="P:methylation"/>
    <property type="evidence" value="ECO:0007669"/>
    <property type="project" value="UniProtKB-KW"/>
</dbReference>
<keyword evidence="6" id="KW-0489">Methyltransferase</keyword>
<evidence type="ECO:0000256" key="5">
    <source>
        <dbReference type="PIRSR" id="PIRSR605493-1"/>
    </source>
</evidence>
<dbReference type="STRING" id="266779.Meso_1063"/>
<gene>
    <name evidence="6" type="ordered locus">Meso_1063</name>
</gene>
<organism evidence="6">
    <name type="scientific">Chelativorans sp. (strain BNC1)</name>
    <dbReference type="NCBI Taxonomy" id="266779"/>
    <lineage>
        <taxon>Bacteria</taxon>
        <taxon>Pseudomonadati</taxon>
        <taxon>Pseudomonadota</taxon>
        <taxon>Alphaproteobacteria</taxon>
        <taxon>Hyphomicrobiales</taxon>
        <taxon>Phyllobacteriaceae</taxon>
        <taxon>Chelativorans</taxon>
    </lineage>
</organism>
<dbReference type="InterPro" id="IPR005493">
    <property type="entry name" value="RraA/RraA-like"/>
</dbReference>
<dbReference type="eggNOG" id="COG0684">
    <property type="taxonomic scope" value="Bacteria"/>
</dbReference>
<evidence type="ECO:0000256" key="3">
    <source>
        <dbReference type="ARBA" id="ARBA00029596"/>
    </source>
</evidence>
<dbReference type="AlphaFoldDB" id="Q11JG5"/>
<protein>
    <recommendedName>
        <fullName evidence="2">Putative 4-hydroxy-4-methyl-2-oxoglutarate aldolase</fullName>
    </recommendedName>
    <alternativeName>
        <fullName evidence="3">Regulator of ribonuclease activity homolog</fullName>
    </alternativeName>
    <alternativeName>
        <fullName evidence="4">RraA-like protein</fullName>
    </alternativeName>
</protein>
<feature type="binding site" evidence="5">
    <location>
        <position position="146"/>
    </location>
    <ligand>
        <name>Mg(2+)</name>
        <dbReference type="ChEBI" id="CHEBI:18420"/>
    </ligand>
</feature>
<dbReference type="OrthoDB" id="9812532at2"/>